<dbReference type="InterPro" id="IPR001789">
    <property type="entry name" value="Sig_transdc_resp-reg_receiver"/>
</dbReference>
<keyword evidence="10 14" id="KW-0472">Membrane</keyword>
<name>A0A944MAP0_9GAMM</name>
<dbReference type="PRINTS" id="PR00344">
    <property type="entry name" value="BCTRLSENSOR"/>
</dbReference>
<feature type="domain" description="PAS" evidence="17">
    <location>
        <begin position="399"/>
        <end position="470"/>
    </location>
</feature>
<dbReference type="Gene3D" id="1.10.287.130">
    <property type="match status" value="1"/>
</dbReference>
<comment type="subcellular location">
    <subcellularLocation>
        <location evidence="2">Membrane</location>
    </subcellularLocation>
</comment>
<evidence type="ECO:0000256" key="7">
    <source>
        <dbReference type="ARBA" id="ARBA00022777"/>
    </source>
</evidence>
<protein>
    <recommendedName>
        <fullName evidence="3">histidine kinase</fullName>
        <ecNumber evidence="3">2.7.13.3</ecNumber>
    </recommendedName>
</protein>
<dbReference type="Proteomes" id="UP000770889">
    <property type="component" value="Unassembled WGS sequence"/>
</dbReference>
<evidence type="ECO:0000256" key="13">
    <source>
        <dbReference type="SAM" id="Coils"/>
    </source>
</evidence>
<dbReference type="InterPro" id="IPR004358">
    <property type="entry name" value="Sig_transdc_His_kin-like_C"/>
</dbReference>
<dbReference type="InterPro" id="IPR003661">
    <property type="entry name" value="HisK_dim/P_dom"/>
</dbReference>
<evidence type="ECO:0000313" key="21">
    <source>
        <dbReference type="Proteomes" id="UP000770889"/>
    </source>
</evidence>
<keyword evidence="14" id="KW-0812">Transmembrane</keyword>
<evidence type="ECO:0000256" key="11">
    <source>
        <dbReference type="ARBA" id="ARBA00023306"/>
    </source>
</evidence>
<dbReference type="CDD" id="cd06225">
    <property type="entry name" value="HAMP"/>
    <property type="match status" value="1"/>
</dbReference>
<dbReference type="CDD" id="cd00130">
    <property type="entry name" value="PAS"/>
    <property type="match status" value="2"/>
</dbReference>
<dbReference type="GO" id="GO:0000155">
    <property type="term" value="F:phosphorelay sensor kinase activity"/>
    <property type="evidence" value="ECO:0007669"/>
    <property type="project" value="InterPro"/>
</dbReference>
<keyword evidence="9" id="KW-0902">Two-component regulatory system</keyword>
<dbReference type="InterPro" id="IPR036890">
    <property type="entry name" value="HATPase_C_sf"/>
</dbReference>
<dbReference type="Pfam" id="PF08448">
    <property type="entry name" value="PAS_4"/>
    <property type="match status" value="1"/>
</dbReference>
<dbReference type="FunFam" id="1.10.287.130:FF:000038">
    <property type="entry name" value="Sensory transduction histidine kinase"/>
    <property type="match status" value="1"/>
</dbReference>
<dbReference type="EMBL" id="JAHHGM010000016">
    <property type="protein sequence ID" value="MBT2990404.1"/>
    <property type="molecule type" value="Genomic_DNA"/>
</dbReference>
<feature type="domain" description="PAC" evidence="18">
    <location>
        <begin position="468"/>
        <end position="523"/>
    </location>
</feature>
<dbReference type="NCBIfam" id="TIGR00229">
    <property type="entry name" value="sensory_box"/>
    <property type="match status" value="2"/>
</dbReference>
<dbReference type="PROSITE" id="PS50112">
    <property type="entry name" value="PAS"/>
    <property type="match status" value="2"/>
</dbReference>
<feature type="coiled-coil region" evidence="13">
    <location>
        <begin position="507"/>
        <end position="534"/>
    </location>
</feature>
<dbReference type="Pfam" id="PF00512">
    <property type="entry name" value="HisKA"/>
    <property type="match status" value="1"/>
</dbReference>
<dbReference type="InterPro" id="IPR013656">
    <property type="entry name" value="PAS_4"/>
</dbReference>
<organism evidence="20 21">
    <name type="scientific">Candidatus Thiodiazotropha taylori</name>
    <dbReference type="NCBI Taxonomy" id="2792791"/>
    <lineage>
        <taxon>Bacteria</taxon>
        <taxon>Pseudomonadati</taxon>
        <taxon>Pseudomonadota</taxon>
        <taxon>Gammaproteobacteria</taxon>
        <taxon>Chromatiales</taxon>
        <taxon>Sedimenticolaceae</taxon>
        <taxon>Candidatus Thiodiazotropha</taxon>
    </lineage>
</organism>
<feature type="domain" description="Response regulatory" evidence="16">
    <location>
        <begin position="915"/>
        <end position="1030"/>
    </location>
</feature>
<gene>
    <name evidence="20" type="ORF">KME65_15720</name>
</gene>
<keyword evidence="6" id="KW-0547">Nucleotide-binding</keyword>
<evidence type="ECO:0000256" key="6">
    <source>
        <dbReference type="ARBA" id="ARBA00022741"/>
    </source>
</evidence>
<sequence>MKYRPSIFHKMLIPPLLALVLLFSYMLFTYWQQQTTHQYTLQIQNTHIPAIALANENLFLLDSVIKTFKDSVGANEQSWLVNAVSASNAIQMNLLALKQLLPGHPRLGNDSIKKVFDQYYTDGYQLSQSMIQDGTDIEDIERLTLGMTKALQQTQIQFTELHLELHQTLNDTIEVTNRRNREMFRSGVLLALASVVVMLYIAITFALSTHRSIQGLLKSVNAMASGKPDFSQRIKQQSDDELGVLVQRFNQFTERLEQDHNELINTKQKAEIAIQELAETQRIAGLGSWLFDVESQSIRWSEEVFRMAGMAGRTEPPSFEEYLNSVHPEDRELLHVNLEKALNGEAYEVELRHLMPSGVYNYTLTRAKPVIANDKVVQVQGSVVDLTRLREAEHALRESEHQLRLVTDNSPAYIAYVDANTLEYLFVNRMFEIAYGKPREDIIGHHVSEIIGEANFNFARQYIDQVKHGLSVSYINTFTLQDGTHWIHVHYVPDFDEQGNVRAIVVLSHDISELKKTEEQLRQSEERFRSLIQNMIEGIALHELVYDEAGQVIDYKILDVNPMYEQHTGLSREQVIGKNATDAYGVDTPPYIDIYAKVVETGEPSDFEVCFKPLEKYFHVSCFCPLPGQFATVFENITERKLAEEALNQAKDAAEAANRAKSEFLANMSHEIRTPLNAVIGFSELLEQTEVTSKQKSYLTSIKSGGKTLLSLINDILDLSKIEAGKLKLEPEPVVIRQVLQDICHIFKPRIDEKGLQIELAISKEVPDCLMLDETRLRQVLFNLVGNAIKFTHRGHIKLGVRTEVCEQHHQGTKLLIEVEDTGIGIPAEQQTRVFESFEQREGQSNRQYGGTGLGLSISNKLVQMMNGEITLSSKPGIGSTFSIHLHHISSLQLSQPGTGYDQASEQPVQFKPSKILVVDDIDSNRQLVRDILEHSGIEVVEAMDGEQAVNLSKEVQPALVLMDIRMPGMDGMEATRLIKSSDETSAVPVVALTASTNREDEDEKLVKFDGYLKKPFTSLELTREIKRHIAHNPVAVVIEGASIDPTLGLQIAEPGRLLDEIESKITPLWLTAAKSGIFDDAMEFSVALNKFGKRHELEALITIAEQTRQAVDSFDISALERLFNMFDEFVSRLRDQLDG</sequence>
<feature type="transmembrane region" description="Helical" evidence="14">
    <location>
        <begin position="12"/>
        <end position="31"/>
    </location>
</feature>
<evidence type="ECO:0000256" key="4">
    <source>
        <dbReference type="ARBA" id="ARBA00022553"/>
    </source>
</evidence>
<dbReference type="InterPro" id="IPR001610">
    <property type="entry name" value="PAC"/>
</dbReference>
<evidence type="ECO:0000256" key="12">
    <source>
        <dbReference type="PROSITE-ProRule" id="PRU00169"/>
    </source>
</evidence>
<dbReference type="SUPFAM" id="SSF52172">
    <property type="entry name" value="CheY-like"/>
    <property type="match status" value="1"/>
</dbReference>
<feature type="domain" description="Histidine kinase" evidence="15">
    <location>
        <begin position="667"/>
        <end position="890"/>
    </location>
</feature>
<dbReference type="GO" id="GO:0005524">
    <property type="term" value="F:ATP binding"/>
    <property type="evidence" value="ECO:0007669"/>
    <property type="project" value="UniProtKB-KW"/>
</dbReference>
<keyword evidence="5" id="KW-0808">Transferase</keyword>
<evidence type="ECO:0000259" key="17">
    <source>
        <dbReference type="PROSITE" id="PS50112"/>
    </source>
</evidence>
<dbReference type="FunFam" id="3.30.565.10:FF:000010">
    <property type="entry name" value="Sensor histidine kinase RcsC"/>
    <property type="match status" value="1"/>
</dbReference>
<dbReference type="SMART" id="SM00388">
    <property type="entry name" value="HisKA"/>
    <property type="match status" value="1"/>
</dbReference>
<dbReference type="Pfam" id="PF08447">
    <property type="entry name" value="PAS_3"/>
    <property type="match status" value="1"/>
</dbReference>
<dbReference type="SUPFAM" id="SSF158472">
    <property type="entry name" value="HAMP domain-like"/>
    <property type="match status" value="1"/>
</dbReference>
<feature type="domain" description="HAMP" evidence="19">
    <location>
        <begin position="207"/>
        <end position="261"/>
    </location>
</feature>
<dbReference type="PROSITE" id="PS50110">
    <property type="entry name" value="RESPONSE_REGULATORY"/>
    <property type="match status" value="1"/>
</dbReference>
<evidence type="ECO:0000256" key="2">
    <source>
        <dbReference type="ARBA" id="ARBA00004370"/>
    </source>
</evidence>
<comment type="catalytic activity">
    <reaction evidence="1">
        <text>ATP + protein L-histidine = ADP + protein N-phospho-L-histidine.</text>
        <dbReference type="EC" id="2.7.13.3"/>
    </reaction>
</comment>
<keyword evidence="8" id="KW-0067">ATP-binding</keyword>
<evidence type="ECO:0000256" key="10">
    <source>
        <dbReference type="ARBA" id="ARBA00023136"/>
    </source>
</evidence>
<feature type="transmembrane region" description="Helical" evidence="14">
    <location>
        <begin position="188"/>
        <end position="207"/>
    </location>
</feature>
<dbReference type="InterPro" id="IPR035965">
    <property type="entry name" value="PAS-like_dom_sf"/>
</dbReference>
<evidence type="ECO:0000259" key="19">
    <source>
        <dbReference type="PROSITE" id="PS50885"/>
    </source>
</evidence>
<evidence type="ECO:0000256" key="3">
    <source>
        <dbReference type="ARBA" id="ARBA00012438"/>
    </source>
</evidence>
<dbReference type="SMART" id="SM00086">
    <property type="entry name" value="PAC"/>
    <property type="match status" value="2"/>
</dbReference>
<feature type="coiled-coil region" evidence="13">
    <location>
        <begin position="640"/>
        <end position="667"/>
    </location>
</feature>
<evidence type="ECO:0000256" key="8">
    <source>
        <dbReference type="ARBA" id="ARBA00022840"/>
    </source>
</evidence>
<dbReference type="PANTHER" id="PTHR43047">
    <property type="entry name" value="TWO-COMPONENT HISTIDINE PROTEIN KINASE"/>
    <property type="match status" value="1"/>
</dbReference>
<proteinExistence type="predicted"/>
<evidence type="ECO:0000259" key="16">
    <source>
        <dbReference type="PROSITE" id="PS50110"/>
    </source>
</evidence>
<dbReference type="Gene3D" id="3.40.50.2300">
    <property type="match status" value="1"/>
</dbReference>
<dbReference type="InterPro" id="IPR003660">
    <property type="entry name" value="HAMP_dom"/>
</dbReference>
<reference evidence="20 21" key="1">
    <citation type="submission" date="2021-05" db="EMBL/GenBank/DDBJ databases">
        <title>Genetic and Functional Diversity in Clade A Lucinid endosymbionts from the Bahamas.</title>
        <authorList>
            <person name="Giani N.M."/>
            <person name="Engel A.S."/>
            <person name="Campbell B.J."/>
        </authorList>
    </citation>
    <scope>NUCLEOTIDE SEQUENCE [LARGE SCALE GENOMIC DNA]</scope>
    <source>
        <strain evidence="20">LUC16012Gg_MoonRockCtena</strain>
    </source>
</reference>
<feature type="modified residue" description="4-aspartylphosphate" evidence="12">
    <location>
        <position position="964"/>
    </location>
</feature>
<dbReference type="InterPro" id="IPR005467">
    <property type="entry name" value="His_kinase_dom"/>
</dbReference>
<dbReference type="PROSITE" id="PS50109">
    <property type="entry name" value="HIS_KIN"/>
    <property type="match status" value="1"/>
</dbReference>
<dbReference type="Gene3D" id="3.30.565.10">
    <property type="entry name" value="Histidine kinase-like ATPase, C-terminal domain"/>
    <property type="match status" value="1"/>
</dbReference>
<dbReference type="CDD" id="cd00082">
    <property type="entry name" value="HisKA"/>
    <property type="match status" value="1"/>
</dbReference>
<keyword evidence="13" id="KW-0175">Coiled coil</keyword>
<dbReference type="InterPro" id="IPR011006">
    <property type="entry name" value="CheY-like_superfamily"/>
</dbReference>
<evidence type="ECO:0000313" key="20">
    <source>
        <dbReference type="EMBL" id="MBT2990404.1"/>
    </source>
</evidence>
<evidence type="ECO:0000256" key="5">
    <source>
        <dbReference type="ARBA" id="ARBA00022679"/>
    </source>
</evidence>
<dbReference type="SUPFAM" id="SSF47384">
    <property type="entry name" value="Homodimeric domain of signal transducing histidine kinase"/>
    <property type="match status" value="1"/>
</dbReference>
<dbReference type="Pfam" id="PF00072">
    <property type="entry name" value="Response_reg"/>
    <property type="match status" value="1"/>
</dbReference>
<feature type="domain" description="PAC" evidence="18">
    <location>
        <begin position="347"/>
        <end position="398"/>
    </location>
</feature>
<keyword evidence="4 12" id="KW-0597">Phosphoprotein</keyword>
<dbReference type="SMART" id="SM00091">
    <property type="entry name" value="PAS"/>
    <property type="match status" value="3"/>
</dbReference>
<dbReference type="SMART" id="SM00448">
    <property type="entry name" value="REC"/>
    <property type="match status" value="1"/>
</dbReference>
<dbReference type="SUPFAM" id="SSF55874">
    <property type="entry name" value="ATPase domain of HSP90 chaperone/DNA topoisomerase II/histidine kinase"/>
    <property type="match status" value="1"/>
</dbReference>
<dbReference type="SUPFAM" id="SSF55785">
    <property type="entry name" value="PYP-like sensor domain (PAS domain)"/>
    <property type="match status" value="3"/>
</dbReference>
<dbReference type="SMART" id="SM00387">
    <property type="entry name" value="HATPase_c"/>
    <property type="match status" value="1"/>
</dbReference>
<dbReference type="Gene3D" id="6.10.340.10">
    <property type="match status" value="1"/>
</dbReference>
<dbReference type="InterPro" id="IPR003594">
    <property type="entry name" value="HATPase_dom"/>
</dbReference>
<dbReference type="EC" id="2.7.13.3" evidence="3"/>
<dbReference type="CDD" id="cd16922">
    <property type="entry name" value="HATPase_EvgS-ArcB-TorS-like"/>
    <property type="match status" value="1"/>
</dbReference>
<evidence type="ECO:0000256" key="9">
    <source>
        <dbReference type="ARBA" id="ARBA00023012"/>
    </source>
</evidence>
<feature type="coiled-coil region" evidence="13">
    <location>
        <begin position="253"/>
        <end position="280"/>
    </location>
</feature>
<dbReference type="GO" id="GO:0016020">
    <property type="term" value="C:membrane"/>
    <property type="evidence" value="ECO:0007669"/>
    <property type="project" value="UniProtKB-SubCell"/>
</dbReference>
<dbReference type="PROSITE" id="PS50113">
    <property type="entry name" value="PAC"/>
    <property type="match status" value="2"/>
</dbReference>
<evidence type="ECO:0000259" key="18">
    <source>
        <dbReference type="PROSITE" id="PS50113"/>
    </source>
</evidence>
<comment type="caution">
    <text evidence="20">The sequence shown here is derived from an EMBL/GenBank/DDBJ whole genome shotgun (WGS) entry which is preliminary data.</text>
</comment>
<dbReference type="InterPro" id="IPR013655">
    <property type="entry name" value="PAS_fold_3"/>
</dbReference>
<evidence type="ECO:0000256" key="14">
    <source>
        <dbReference type="SAM" id="Phobius"/>
    </source>
</evidence>
<dbReference type="PROSITE" id="PS50885">
    <property type="entry name" value="HAMP"/>
    <property type="match status" value="1"/>
</dbReference>
<keyword evidence="11" id="KW-0131">Cell cycle</keyword>
<dbReference type="Pfam" id="PF02518">
    <property type="entry name" value="HATPase_c"/>
    <property type="match status" value="1"/>
</dbReference>
<keyword evidence="14" id="KW-1133">Transmembrane helix</keyword>
<feature type="domain" description="PAS" evidence="17">
    <location>
        <begin position="524"/>
        <end position="579"/>
    </location>
</feature>
<dbReference type="InterPro" id="IPR000014">
    <property type="entry name" value="PAS"/>
</dbReference>
<dbReference type="SMART" id="SM00304">
    <property type="entry name" value="HAMP"/>
    <property type="match status" value="1"/>
</dbReference>
<dbReference type="Pfam" id="PF13188">
    <property type="entry name" value="PAS_8"/>
    <property type="match status" value="1"/>
</dbReference>
<dbReference type="Gene3D" id="3.30.450.20">
    <property type="entry name" value="PAS domain"/>
    <property type="match status" value="3"/>
</dbReference>
<dbReference type="AlphaFoldDB" id="A0A944MAP0"/>
<dbReference type="Pfam" id="PF00672">
    <property type="entry name" value="HAMP"/>
    <property type="match status" value="1"/>
</dbReference>
<dbReference type="InterPro" id="IPR036097">
    <property type="entry name" value="HisK_dim/P_sf"/>
</dbReference>
<dbReference type="InterPro" id="IPR000700">
    <property type="entry name" value="PAS-assoc_C"/>
</dbReference>
<keyword evidence="7" id="KW-0418">Kinase</keyword>
<evidence type="ECO:0000259" key="15">
    <source>
        <dbReference type="PROSITE" id="PS50109"/>
    </source>
</evidence>
<evidence type="ECO:0000256" key="1">
    <source>
        <dbReference type="ARBA" id="ARBA00000085"/>
    </source>
</evidence>
<accession>A0A944MAP0</accession>